<keyword evidence="7" id="KW-1185">Reference proteome</keyword>
<dbReference type="GO" id="GO:0003697">
    <property type="term" value="F:single-stranded DNA binding"/>
    <property type="evidence" value="ECO:0007669"/>
    <property type="project" value="UniProtKB-UniRule"/>
</dbReference>
<dbReference type="GO" id="GO:0006310">
    <property type="term" value="P:DNA recombination"/>
    <property type="evidence" value="ECO:0007669"/>
    <property type="project" value="UniProtKB-UniRule"/>
</dbReference>
<dbReference type="Gene3D" id="2.40.50.140">
    <property type="entry name" value="Nucleic acid-binding proteins"/>
    <property type="match status" value="1"/>
</dbReference>
<dbReference type="AlphaFoldDB" id="A0A512JP96"/>
<dbReference type="InterPro" id="IPR011344">
    <property type="entry name" value="ssDNA-bd"/>
</dbReference>
<evidence type="ECO:0000313" key="6">
    <source>
        <dbReference type="EMBL" id="GEP11786.1"/>
    </source>
</evidence>
<evidence type="ECO:0000256" key="4">
    <source>
        <dbReference type="RuleBase" id="RU000524"/>
    </source>
</evidence>
<dbReference type="EMBL" id="BJZV01000023">
    <property type="protein sequence ID" value="GEP11786.1"/>
    <property type="molecule type" value="Genomic_DNA"/>
</dbReference>
<gene>
    <name evidence="6" type="ORF">MGN01_36310</name>
</gene>
<dbReference type="Pfam" id="PF00436">
    <property type="entry name" value="SSB"/>
    <property type="match status" value="1"/>
</dbReference>
<dbReference type="GO" id="GO:0009295">
    <property type="term" value="C:nucleoid"/>
    <property type="evidence" value="ECO:0007669"/>
    <property type="project" value="TreeGrafter"/>
</dbReference>
<sequence length="158" mass="17694">MYNKATLIGNLGADPEIRAMPSGDKVATLRLATSDTWKDKETGERKERTEWHRVTVFNQNLVRVIEQYAHKGDRLLIEGAIRTRKWTDQAGVEKFSTEIVLENFNGEVRLMTPPQRSAPSQDDYGSTRSREGSGERRPSSGAGGGGRPPYDLDDDIPF</sequence>
<dbReference type="InterPro" id="IPR000424">
    <property type="entry name" value="Primosome_PriB/ssb"/>
</dbReference>
<dbReference type="CDD" id="cd04496">
    <property type="entry name" value="SSB_OBF"/>
    <property type="match status" value="1"/>
</dbReference>
<keyword evidence="2 3" id="KW-0233">DNA recombination</keyword>
<comment type="caution">
    <text evidence="6">The sequence shown here is derived from an EMBL/GenBank/DDBJ whole genome shotgun (WGS) entry which is preliminary data.</text>
</comment>
<dbReference type="GO" id="GO:0006260">
    <property type="term" value="P:DNA replication"/>
    <property type="evidence" value="ECO:0007669"/>
    <property type="project" value="UniProtKB-UniRule"/>
</dbReference>
<dbReference type="PANTHER" id="PTHR10302:SF0">
    <property type="entry name" value="SINGLE-STRANDED DNA-BINDING PROTEIN, MITOCHONDRIAL"/>
    <property type="match status" value="1"/>
</dbReference>
<comment type="caution">
    <text evidence="3">Lacks conserved residue(s) required for the propagation of feature annotation.</text>
</comment>
<keyword evidence="3" id="KW-0234">DNA repair</keyword>
<evidence type="ECO:0000256" key="2">
    <source>
        <dbReference type="ARBA" id="ARBA00023172"/>
    </source>
</evidence>
<evidence type="ECO:0000256" key="3">
    <source>
        <dbReference type="HAMAP-Rule" id="MF_00984"/>
    </source>
</evidence>
<feature type="region of interest" description="Disordered" evidence="5">
    <location>
        <begin position="110"/>
        <end position="158"/>
    </location>
</feature>
<keyword evidence="3" id="KW-0227">DNA damage</keyword>
<protein>
    <recommendedName>
        <fullName evidence="3 4">Single-stranded DNA-binding protein</fullName>
        <shortName evidence="3">SSB</shortName>
    </recommendedName>
</protein>
<dbReference type="PANTHER" id="PTHR10302">
    <property type="entry name" value="SINGLE-STRANDED DNA-BINDING PROTEIN"/>
    <property type="match status" value="1"/>
</dbReference>
<name>A0A512JP96_9HYPH</name>
<reference evidence="6 7" key="1">
    <citation type="submission" date="2019-07" db="EMBL/GenBank/DDBJ databases">
        <title>Whole genome shotgun sequence of Methylobacterium gnaphalii NBRC 107716.</title>
        <authorList>
            <person name="Hosoyama A."/>
            <person name="Uohara A."/>
            <person name="Ohji S."/>
            <person name="Ichikawa N."/>
        </authorList>
    </citation>
    <scope>NUCLEOTIDE SEQUENCE [LARGE SCALE GENOMIC DNA]</scope>
    <source>
        <strain evidence="6 7">NBRC 107716</strain>
    </source>
</reference>
<dbReference type="RefSeq" id="WP_147048198.1">
    <property type="nucleotide sequence ID" value="NZ_BJZV01000023.1"/>
</dbReference>
<dbReference type="InterPro" id="IPR012340">
    <property type="entry name" value="NA-bd_OB-fold"/>
</dbReference>
<dbReference type="OrthoDB" id="9809878at2"/>
<dbReference type="Proteomes" id="UP000321750">
    <property type="component" value="Unassembled WGS sequence"/>
</dbReference>
<dbReference type="SUPFAM" id="SSF50249">
    <property type="entry name" value="Nucleic acid-binding proteins"/>
    <property type="match status" value="1"/>
</dbReference>
<dbReference type="HAMAP" id="MF_00984">
    <property type="entry name" value="SSB"/>
    <property type="match status" value="1"/>
</dbReference>
<dbReference type="PROSITE" id="PS50935">
    <property type="entry name" value="SSB"/>
    <property type="match status" value="1"/>
</dbReference>
<evidence type="ECO:0000313" key="7">
    <source>
        <dbReference type="Proteomes" id="UP000321750"/>
    </source>
</evidence>
<evidence type="ECO:0000256" key="1">
    <source>
        <dbReference type="ARBA" id="ARBA00023125"/>
    </source>
</evidence>
<comment type="subunit">
    <text evidence="3">Homotetramer.</text>
</comment>
<feature type="compositionally biased region" description="Polar residues" evidence="5">
    <location>
        <begin position="114"/>
        <end position="124"/>
    </location>
</feature>
<accession>A0A512JP96</accession>
<feature type="short sequence motif" description="Important for interaction with partner proteins" evidence="3">
    <location>
        <begin position="153"/>
        <end position="158"/>
    </location>
</feature>
<dbReference type="NCBIfam" id="TIGR00621">
    <property type="entry name" value="ssb"/>
    <property type="match status" value="1"/>
</dbReference>
<organism evidence="6 7">
    <name type="scientific">Methylobacterium gnaphalii</name>
    <dbReference type="NCBI Taxonomy" id="1010610"/>
    <lineage>
        <taxon>Bacteria</taxon>
        <taxon>Pseudomonadati</taxon>
        <taxon>Pseudomonadota</taxon>
        <taxon>Alphaproteobacteria</taxon>
        <taxon>Hyphomicrobiales</taxon>
        <taxon>Methylobacteriaceae</taxon>
        <taxon>Methylobacterium</taxon>
    </lineage>
</organism>
<feature type="compositionally biased region" description="Basic and acidic residues" evidence="5">
    <location>
        <begin position="128"/>
        <end position="138"/>
    </location>
</feature>
<keyword evidence="3" id="KW-0235">DNA replication</keyword>
<evidence type="ECO:0000256" key="5">
    <source>
        <dbReference type="SAM" id="MobiDB-lite"/>
    </source>
</evidence>
<comment type="function">
    <text evidence="3">Plays an important role in DNA replication, recombination and repair. Binds to ssDNA and to an array of partner proteins to recruit them to their sites of action during DNA metabolism.</text>
</comment>
<proteinExistence type="inferred from homology"/>
<dbReference type="GO" id="GO:0006281">
    <property type="term" value="P:DNA repair"/>
    <property type="evidence" value="ECO:0007669"/>
    <property type="project" value="UniProtKB-UniRule"/>
</dbReference>
<keyword evidence="1 3" id="KW-0238">DNA-binding</keyword>